<feature type="domain" description="ARB-07466-like C-terminal" evidence="3">
    <location>
        <begin position="230"/>
        <end position="336"/>
    </location>
</feature>
<comment type="caution">
    <text evidence="4">The sequence shown here is derived from an EMBL/GenBank/DDBJ whole genome shotgun (WGS) entry which is preliminary data.</text>
</comment>
<feature type="coiled-coil region" evidence="1">
    <location>
        <begin position="145"/>
        <end position="186"/>
    </location>
</feature>
<proteinExistence type="predicted"/>
<evidence type="ECO:0000256" key="2">
    <source>
        <dbReference type="SAM" id="MobiDB-lite"/>
    </source>
</evidence>
<dbReference type="Proteomes" id="UP001500655">
    <property type="component" value="Unassembled WGS sequence"/>
</dbReference>
<accession>A0ABP4VUM5</accession>
<organism evidence="4 5">
    <name type="scientific">Luedemannella helvata</name>
    <dbReference type="NCBI Taxonomy" id="349315"/>
    <lineage>
        <taxon>Bacteria</taxon>
        <taxon>Bacillati</taxon>
        <taxon>Actinomycetota</taxon>
        <taxon>Actinomycetes</taxon>
        <taxon>Micromonosporales</taxon>
        <taxon>Micromonosporaceae</taxon>
        <taxon>Luedemannella</taxon>
    </lineage>
</organism>
<evidence type="ECO:0000256" key="1">
    <source>
        <dbReference type="SAM" id="Coils"/>
    </source>
</evidence>
<name>A0ABP4VUM5_9ACTN</name>
<evidence type="ECO:0000313" key="4">
    <source>
        <dbReference type="EMBL" id="GAA1735888.1"/>
    </source>
</evidence>
<feature type="region of interest" description="Disordered" evidence="2">
    <location>
        <begin position="31"/>
        <end position="52"/>
    </location>
</feature>
<dbReference type="Gene3D" id="6.10.250.3150">
    <property type="match status" value="1"/>
</dbReference>
<feature type="compositionally biased region" description="Low complexity" evidence="2">
    <location>
        <begin position="31"/>
        <end position="44"/>
    </location>
</feature>
<reference evidence="5" key="1">
    <citation type="journal article" date="2019" name="Int. J. Syst. Evol. Microbiol.">
        <title>The Global Catalogue of Microorganisms (GCM) 10K type strain sequencing project: providing services to taxonomists for standard genome sequencing and annotation.</title>
        <authorList>
            <consortium name="The Broad Institute Genomics Platform"/>
            <consortium name="The Broad Institute Genome Sequencing Center for Infectious Disease"/>
            <person name="Wu L."/>
            <person name="Ma J."/>
        </authorList>
    </citation>
    <scope>NUCLEOTIDE SEQUENCE [LARGE SCALE GENOMIC DNA]</scope>
    <source>
        <strain evidence="5">JCM 13249</strain>
    </source>
</reference>
<evidence type="ECO:0000313" key="5">
    <source>
        <dbReference type="Proteomes" id="UP001500655"/>
    </source>
</evidence>
<dbReference type="EMBL" id="BAAALS010000001">
    <property type="protein sequence ID" value="GAA1735888.1"/>
    <property type="molecule type" value="Genomic_DNA"/>
</dbReference>
<gene>
    <name evidence="4" type="ORF">GCM10009681_02930</name>
</gene>
<dbReference type="Pfam" id="PF26571">
    <property type="entry name" value="VldE"/>
    <property type="match status" value="1"/>
</dbReference>
<protein>
    <recommendedName>
        <fullName evidence="3">ARB-07466-like C-terminal domain-containing protein</fullName>
    </recommendedName>
</protein>
<feature type="coiled-coil region" evidence="1">
    <location>
        <begin position="64"/>
        <end position="98"/>
    </location>
</feature>
<keyword evidence="1" id="KW-0175">Coiled coil</keyword>
<sequence length="345" mass="37457">MRRRRDRRWWTAIGAVLLTLLGVVSGPAGPAVAGPGAGPRSAAPDADESDNGLRKKLEESALAYSKAQVELKKSQKKQRELEKQIRAADKEYLAATAEVGRMAAGRYKGSQVSIVSALLGARNSSDMLQGATIAAYVIERDDELLRKLKDLRLNGQRKRDALNKEIHEQEKHFKDLEKAKTKAENALAAAGGMVSAGFSGDVPAAQPAKRNSDGGWSAESCNVDDPTGTGGCITKRMYHTLNEARLAGFGRYTRCWRTQSFGEHPKGRACDFSAEVGTFGGVATGSDRTYGNRLAAWAVKNASALGIMYVIWFNQIWEVSTGWHSYNGDGSPSGDHENHVHISMY</sequence>
<dbReference type="InterPro" id="IPR058593">
    <property type="entry name" value="ARB_07466-like_C"/>
</dbReference>
<keyword evidence="5" id="KW-1185">Reference proteome</keyword>
<evidence type="ECO:0000259" key="3">
    <source>
        <dbReference type="Pfam" id="PF26571"/>
    </source>
</evidence>